<proteinExistence type="predicted"/>
<dbReference type="PANTHER" id="PTHR38471">
    <property type="entry name" value="FOUR HELIX BUNDLE PROTEIN"/>
    <property type="match status" value="1"/>
</dbReference>
<dbReference type="EMBL" id="WSQA01000010">
    <property type="protein sequence ID" value="MVZ63073.1"/>
    <property type="molecule type" value="Genomic_DNA"/>
</dbReference>
<dbReference type="RefSeq" id="WP_160369794.1">
    <property type="nucleotide sequence ID" value="NZ_WSQA01000010.1"/>
</dbReference>
<keyword evidence="2" id="KW-1185">Reference proteome</keyword>
<reference evidence="1 2" key="1">
    <citation type="submission" date="2019-12" db="EMBL/GenBank/DDBJ databases">
        <authorList>
            <person name="Dong K."/>
        </authorList>
    </citation>
    <scope>NUCLEOTIDE SEQUENCE [LARGE SCALE GENOMIC DNA]</scope>
    <source>
        <strain evidence="1 2">JCM 31225</strain>
    </source>
</reference>
<evidence type="ECO:0000313" key="2">
    <source>
        <dbReference type="Proteomes" id="UP000435036"/>
    </source>
</evidence>
<dbReference type="InterPro" id="IPR036583">
    <property type="entry name" value="23S_rRNA_IVS_sf"/>
</dbReference>
<dbReference type="OrthoDB" id="9811959at2"/>
<dbReference type="NCBIfam" id="NF008911">
    <property type="entry name" value="PRK12275.1-2"/>
    <property type="match status" value="1"/>
</dbReference>
<gene>
    <name evidence="1" type="ORF">GQF63_13640</name>
</gene>
<dbReference type="Gene3D" id="1.20.1440.60">
    <property type="entry name" value="23S rRNA-intervening sequence"/>
    <property type="match status" value="1"/>
</dbReference>
<sequence length="119" mass="13659">MHEYKKLIVWQKAIEFVSDIYKLTGAFPKEEKFNLTSQIQRAAVSIPSNIAEGAGRNSNKDFVKFLAIAHASIYEVETQLIISRNLEYLAEQDLRLMIIKLDELQKMNFGLQKKLKAKG</sequence>
<protein>
    <submittedName>
        <fullName evidence="1">Four helix bundle protein</fullName>
    </submittedName>
</protein>
<dbReference type="PANTHER" id="PTHR38471:SF2">
    <property type="entry name" value="FOUR HELIX BUNDLE PROTEIN"/>
    <property type="match status" value="1"/>
</dbReference>
<evidence type="ECO:0000313" key="1">
    <source>
        <dbReference type="EMBL" id="MVZ63073.1"/>
    </source>
</evidence>
<comment type="caution">
    <text evidence="1">The sequence shown here is derived from an EMBL/GenBank/DDBJ whole genome shotgun (WGS) entry which is preliminary data.</text>
</comment>
<dbReference type="SUPFAM" id="SSF158446">
    <property type="entry name" value="IVS-encoded protein-like"/>
    <property type="match status" value="1"/>
</dbReference>
<dbReference type="Proteomes" id="UP000435036">
    <property type="component" value="Unassembled WGS sequence"/>
</dbReference>
<dbReference type="NCBIfam" id="TIGR02436">
    <property type="entry name" value="four helix bundle protein"/>
    <property type="match status" value="1"/>
</dbReference>
<accession>A0A6N8KZY9</accession>
<dbReference type="CDD" id="cd16377">
    <property type="entry name" value="23S_rRNA_IVP_like"/>
    <property type="match status" value="1"/>
</dbReference>
<dbReference type="Pfam" id="PF05635">
    <property type="entry name" value="23S_rRNA_IVP"/>
    <property type="match status" value="1"/>
</dbReference>
<name>A0A6N8KZY9_9SPHI</name>
<dbReference type="InterPro" id="IPR012657">
    <property type="entry name" value="23S_rRNA-intervening_sequence"/>
</dbReference>
<organism evidence="1 2">
    <name type="scientific">Sphingobacterium humi</name>
    <dbReference type="NCBI Taxonomy" id="1796905"/>
    <lineage>
        <taxon>Bacteria</taxon>
        <taxon>Pseudomonadati</taxon>
        <taxon>Bacteroidota</taxon>
        <taxon>Sphingobacteriia</taxon>
        <taxon>Sphingobacteriales</taxon>
        <taxon>Sphingobacteriaceae</taxon>
        <taxon>Sphingobacterium</taxon>
    </lineage>
</organism>
<dbReference type="AlphaFoldDB" id="A0A6N8KZY9"/>